<keyword evidence="5" id="KW-1185">Reference proteome</keyword>
<sequence length="87" mass="9241">MATYRPHPFHWVPAAGQRHASTDPHSAGNVYATGADVTTLCERRVKAETDELAWLWETCPDCNAAARVLAGLPPMLGAAVAKTGGAR</sequence>
<dbReference type="Proteomes" id="UP001500220">
    <property type="component" value="Unassembled WGS sequence"/>
</dbReference>
<reference evidence="3 4" key="1">
    <citation type="journal article" date="2014" name="Int. J. Syst. Evol. Microbiol.">
        <title>Complete genome sequence of Corynebacterium casei LMG S-19264T (=DSM 44701T), isolated from a smear-ripened cheese.</title>
        <authorList>
            <consortium name="US DOE Joint Genome Institute (JGI-PGF)"/>
            <person name="Walter F."/>
            <person name="Albersmeier A."/>
            <person name="Kalinowski J."/>
            <person name="Ruckert C."/>
        </authorList>
    </citation>
    <scope>NUCLEOTIDE SEQUENCE [LARGE SCALE GENOMIC DNA]</scope>
    <source>
        <strain evidence="3 4">CGMCC 4.7206</strain>
    </source>
</reference>
<reference evidence="2 5" key="2">
    <citation type="journal article" date="2019" name="Int. J. Syst. Evol. Microbiol.">
        <title>The Global Catalogue of Microorganisms (GCM) 10K type strain sequencing project: providing services to taxonomists for standard genome sequencing and annotation.</title>
        <authorList>
            <consortium name="The Broad Institute Genomics Platform"/>
            <consortium name="The Broad Institute Genome Sequencing Center for Infectious Disease"/>
            <person name="Wu L."/>
            <person name="Ma J."/>
        </authorList>
    </citation>
    <scope>NUCLEOTIDE SEQUENCE [LARGE SCALE GENOMIC DNA]</scope>
    <source>
        <strain evidence="2 5">JCM 10664</strain>
    </source>
</reference>
<evidence type="ECO:0000256" key="1">
    <source>
        <dbReference type="SAM" id="MobiDB-lite"/>
    </source>
</evidence>
<evidence type="ECO:0000313" key="2">
    <source>
        <dbReference type="EMBL" id="GAA0516326.1"/>
    </source>
</evidence>
<evidence type="ECO:0000313" key="5">
    <source>
        <dbReference type="Proteomes" id="UP001500220"/>
    </source>
</evidence>
<comment type="caution">
    <text evidence="3">The sequence shown here is derived from an EMBL/GenBank/DDBJ whole genome shotgun (WGS) entry which is preliminary data.</text>
</comment>
<dbReference type="EMBL" id="BAAAHC010000007">
    <property type="protein sequence ID" value="GAA0516326.1"/>
    <property type="molecule type" value="Genomic_DNA"/>
</dbReference>
<dbReference type="InterPro" id="IPR031795">
    <property type="entry name" value="Zf-HC3"/>
</dbReference>
<dbReference type="Proteomes" id="UP000597989">
    <property type="component" value="Unassembled WGS sequence"/>
</dbReference>
<protein>
    <recommendedName>
        <fullName evidence="6">Zinc finger protein</fullName>
    </recommendedName>
</protein>
<gene>
    <name evidence="2" type="ORF">GCM10009545_18030</name>
    <name evidence="3" type="ORF">GCM10011581_46210</name>
</gene>
<feature type="region of interest" description="Disordered" evidence="1">
    <location>
        <begin position="1"/>
        <end position="27"/>
    </location>
</feature>
<proteinExistence type="predicted"/>
<dbReference type="EMBL" id="BMMT01000022">
    <property type="protein sequence ID" value="GGJ03956.1"/>
    <property type="molecule type" value="Genomic_DNA"/>
</dbReference>
<reference evidence="2" key="4">
    <citation type="submission" date="2023-12" db="EMBL/GenBank/DDBJ databases">
        <authorList>
            <person name="Sun Q."/>
            <person name="Inoue M."/>
        </authorList>
    </citation>
    <scope>NUCLEOTIDE SEQUENCE</scope>
    <source>
        <strain evidence="2">JCM 10664</strain>
    </source>
</reference>
<reference evidence="3" key="3">
    <citation type="submission" date="2020-09" db="EMBL/GenBank/DDBJ databases">
        <authorList>
            <person name="Sun Q."/>
            <person name="Zhou Y."/>
        </authorList>
    </citation>
    <scope>NUCLEOTIDE SEQUENCE</scope>
    <source>
        <strain evidence="3">CGMCC 4.7206</strain>
    </source>
</reference>
<evidence type="ECO:0008006" key="6">
    <source>
        <dbReference type="Google" id="ProtNLM"/>
    </source>
</evidence>
<dbReference type="Pfam" id="PF16827">
    <property type="entry name" value="zf-HC3"/>
    <property type="match status" value="1"/>
</dbReference>
<dbReference type="Gene3D" id="2.30.30.990">
    <property type="entry name" value="Malonyl-[acyl-carrier protein] O-methyltransferase, zinc-finger motif"/>
    <property type="match status" value="1"/>
</dbReference>
<dbReference type="RefSeq" id="WP_188991151.1">
    <property type="nucleotide sequence ID" value="NZ_BAAAHC010000007.1"/>
</dbReference>
<evidence type="ECO:0000313" key="3">
    <source>
        <dbReference type="EMBL" id="GGJ03956.1"/>
    </source>
</evidence>
<evidence type="ECO:0000313" key="4">
    <source>
        <dbReference type="Proteomes" id="UP000597989"/>
    </source>
</evidence>
<dbReference type="AlphaFoldDB" id="A0A917NIL1"/>
<name>A0A917NIL1_9PSEU</name>
<accession>A0A917NIL1</accession>
<organism evidence="3 4">
    <name type="scientific">Saccharopolyspora thermophila</name>
    <dbReference type="NCBI Taxonomy" id="89367"/>
    <lineage>
        <taxon>Bacteria</taxon>
        <taxon>Bacillati</taxon>
        <taxon>Actinomycetota</taxon>
        <taxon>Actinomycetes</taxon>
        <taxon>Pseudonocardiales</taxon>
        <taxon>Pseudonocardiaceae</taxon>
        <taxon>Saccharopolyspora</taxon>
    </lineage>
</organism>